<organism evidence="2 3">
    <name type="scientific">Parapedobacter defluvii</name>
    <dbReference type="NCBI Taxonomy" id="2045106"/>
    <lineage>
        <taxon>Bacteria</taxon>
        <taxon>Pseudomonadati</taxon>
        <taxon>Bacteroidota</taxon>
        <taxon>Sphingobacteriia</taxon>
        <taxon>Sphingobacteriales</taxon>
        <taxon>Sphingobacteriaceae</taxon>
        <taxon>Parapedobacter</taxon>
    </lineage>
</organism>
<dbReference type="CDD" id="cd00093">
    <property type="entry name" value="HTH_XRE"/>
    <property type="match status" value="1"/>
</dbReference>
<evidence type="ECO:0000259" key="1">
    <source>
        <dbReference type="PROSITE" id="PS50943"/>
    </source>
</evidence>
<comment type="caution">
    <text evidence="2">The sequence shown here is derived from an EMBL/GenBank/DDBJ whole genome shotgun (WGS) entry which is preliminary data.</text>
</comment>
<gene>
    <name evidence="2" type="ORF">GCM10011386_33300</name>
</gene>
<accession>A0ABQ1MGA8</accession>
<dbReference type="EMBL" id="BMIK01000013">
    <property type="protein sequence ID" value="GGC38529.1"/>
    <property type="molecule type" value="Genomic_DNA"/>
</dbReference>
<protein>
    <recommendedName>
        <fullName evidence="1">HTH cro/C1-type domain-containing protein</fullName>
    </recommendedName>
</protein>
<dbReference type="Gene3D" id="1.10.260.40">
    <property type="entry name" value="lambda repressor-like DNA-binding domains"/>
    <property type="match status" value="1"/>
</dbReference>
<evidence type="ECO:0000313" key="2">
    <source>
        <dbReference type="EMBL" id="GGC38529.1"/>
    </source>
</evidence>
<dbReference type="PROSITE" id="PS50943">
    <property type="entry name" value="HTH_CROC1"/>
    <property type="match status" value="1"/>
</dbReference>
<dbReference type="InterPro" id="IPR010982">
    <property type="entry name" value="Lambda_DNA-bd_dom_sf"/>
</dbReference>
<dbReference type="SMART" id="SM00530">
    <property type="entry name" value="HTH_XRE"/>
    <property type="match status" value="1"/>
</dbReference>
<dbReference type="SUPFAM" id="SSF47413">
    <property type="entry name" value="lambda repressor-like DNA-binding domains"/>
    <property type="match status" value="1"/>
</dbReference>
<name>A0ABQ1MGA8_9SPHI</name>
<reference evidence="3" key="1">
    <citation type="journal article" date="2019" name="Int. J. Syst. Evol. Microbiol.">
        <title>The Global Catalogue of Microorganisms (GCM) 10K type strain sequencing project: providing services to taxonomists for standard genome sequencing and annotation.</title>
        <authorList>
            <consortium name="The Broad Institute Genomics Platform"/>
            <consortium name="The Broad Institute Genome Sequencing Center for Infectious Disease"/>
            <person name="Wu L."/>
            <person name="Ma J."/>
        </authorList>
    </citation>
    <scope>NUCLEOTIDE SEQUENCE [LARGE SCALE GENOMIC DNA]</scope>
    <source>
        <strain evidence="3">CGMCC 1.15342</strain>
    </source>
</reference>
<keyword evidence="3" id="KW-1185">Reference proteome</keyword>
<sequence length="76" mass="8675">MPKTKIEWLIARNVRTIRKAKKKTQRDIASCLNVSAGYIGQIETEDSASMYSFDNLNELAKYLGCSMRDFMPESPL</sequence>
<dbReference type="InterPro" id="IPR001387">
    <property type="entry name" value="Cro/C1-type_HTH"/>
</dbReference>
<dbReference type="RefSeq" id="WP_188752591.1">
    <property type="nucleotide sequence ID" value="NZ_BMIK01000013.1"/>
</dbReference>
<dbReference type="Pfam" id="PF01381">
    <property type="entry name" value="HTH_3"/>
    <property type="match status" value="1"/>
</dbReference>
<dbReference type="Proteomes" id="UP000597338">
    <property type="component" value="Unassembled WGS sequence"/>
</dbReference>
<proteinExistence type="predicted"/>
<feature type="domain" description="HTH cro/C1-type" evidence="1">
    <location>
        <begin position="14"/>
        <end position="70"/>
    </location>
</feature>
<evidence type="ECO:0000313" key="3">
    <source>
        <dbReference type="Proteomes" id="UP000597338"/>
    </source>
</evidence>